<keyword evidence="2 7" id="KW-0813">Transport</keyword>
<dbReference type="PROSITE" id="PS50928">
    <property type="entry name" value="ABC_TM1"/>
    <property type="match status" value="1"/>
</dbReference>
<reference evidence="9" key="1">
    <citation type="submission" date="2022-02" db="EMBL/GenBank/DDBJ databases">
        <title>Paenibacillus sp. MBLB1832 Whole Genome Shotgun Sequencing.</title>
        <authorList>
            <person name="Hwang C.Y."/>
            <person name="Cho E.-S."/>
            <person name="Seo M.-J."/>
        </authorList>
    </citation>
    <scope>NUCLEOTIDE SEQUENCE</scope>
    <source>
        <strain evidence="9">MBLB1832</strain>
    </source>
</reference>
<feature type="transmembrane region" description="Helical" evidence="7">
    <location>
        <begin position="181"/>
        <end position="203"/>
    </location>
</feature>
<dbReference type="AlphaFoldDB" id="A0AA96RNY9"/>
<feature type="transmembrane region" description="Helical" evidence="7">
    <location>
        <begin position="79"/>
        <end position="98"/>
    </location>
</feature>
<evidence type="ECO:0000256" key="1">
    <source>
        <dbReference type="ARBA" id="ARBA00004651"/>
    </source>
</evidence>
<evidence type="ECO:0000256" key="2">
    <source>
        <dbReference type="ARBA" id="ARBA00022448"/>
    </source>
</evidence>
<dbReference type="Pfam" id="PF00528">
    <property type="entry name" value="BPD_transp_1"/>
    <property type="match status" value="1"/>
</dbReference>
<evidence type="ECO:0000313" key="9">
    <source>
        <dbReference type="EMBL" id="WNR46072.1"/>
    </source>
</evidence>
<dbReference type="GO" id="GO:0055085">
    <property type="term" value="P:transmembrane transport"/>
    <property type="evidence" value="ECO:0007669"/>
    <property type="project" value="InterPro"/>
</dbReference>
<dbReference type="EMBL" id="CP130319">
    <property type="protein sequence ID" value="WNR46072.1"/>
    <property type="molecule type" value="Genomic_DNA"/>
</dbReference>
<dbReference type="PANTHER" id="PTHR43744:SF9">
    <property type="entry name" value="POLYGALACTURONAN_RHAMNOGALACTURONAN TRANSPORT SYSTEM PERMEASE PROTEIN YTCP"/>
    <property type="match status" value="1"/>
</dbReference>
<dbReference type="RefSeq" id="WP_314803365.1">
    <property type="nucleotide sequence ID" value="NZ_CP130319.1"/>
</dbReference>
<name>A0AA96RNY9_9BACL</name>
<evidence type="ECO:0000313" key="10">
    <source>
        <dbReference type="Proteomes" id="UP001304650"/>
    </source>
</evidence>
<evidence type="ECO:0000259" key="8">
    <source>
        <dbReference type="PROSITE" id="PS50928"/>
    </source>
</evidence>
<evidence type="ECO:0000256" key="3">
    <source>
        <dbReference type="ARBA" id="ARBA00022475"/>
    </source>
</evidence>
<feature type="domain" description="ABC transmembrane type-1" evidence="8">
    <location>
        <begin position="73"/>
        <end position="274"/>
    </location>
</feature>
<dbReference type="Gene3D" id="1.10.3720.10">
    <property type="entry name" value="MetI-like"/>
    <property type="match status" value="1"/>
</dbReference>
<organism evidence="9 10">
    <name type="scientific">Paenibacillus roseopurpureus</name>
    <dbReference type="NCBI Taxonomy" id="2918901"/>
    <lineage>
        <taxon>Bacteria</taxon>
        <taxon>Bacillati</taxon>
        <taxon>Bacillota</taxon>
        <taxon>Bacilli</taxon>
        <taxon>Bacillales</taxon>
        <taxon>Paenibacillaceae</taxon>
        <taxon>Paenibacillus</taxon>
    </lineage>
</organism>
<feature type="transmembrane region" description="Helical" evidence="7">
    <location>
        <begin position="139"/>
        <end position="160"/>
    </location>
</feature>
<dbReference type="SUPFAM" id="SSF161098">
    <property type="entry name" value="MetI-like"/>
    <property type="match status" value="1"/>
</dbReference>
<feature type="transmembrane region" description="Helical" evidence="7">
    <location>
        <begin position="259"/>
        <end position="276"/>
    </location>
</feature>
<evidence type="ECO:0000256" key="5">
    <source>
        <dbReference type="ARBA" id="ARBA00022989"/>
    </source>
</evidence>
<accession>A0AA96RNY9</accession>
<keyword evidence="5 7" id="KW-1133">Transmembrane helix</keyword>
<dbReference type="GO" id="GO:0005886">
    <property type="term" value="C:plasma membrane"/>
    <property type="evidence" value="ECO:0007669"/>
    <property type="project" value="UniProtKB-SubCell"/>
</dbReference>
<keyword evidence="10" id="KW-1185">Reference proteome</keyword>
<evidence type="ECO:0000256" key="4">
    <source>
        <dbReference type="ARBA" id="ARBA00022692"/>
    </source>
</evidence>
<gene>
    <name evidence="9" type="ORF">MJB10_08260</name>
</gene>
<feature type="transmembrane region" description="Helical" evidence="7">
    <location>
        <begin position="110"/>
        <end position="133"/>
    </location>
</feature>
<comment type="subcellular location">
    <subcellularLocation>
        <location evidence="1 7">Cell membrane</location>
        <topology evidence="1 7">Multi-pass membrane protein</topology>
    </subcellularLocation>
</comment>
<feature type="transmembrane region" description="Helical" evidence="7">
    <location>
        <begin position="12"/>
        <end position="34"/>
    </location>
</feature>
<keyword evidence="6 7" id="KW-0472">Membrane</keyword>
<proteinExistence type="inferred from homology"/>
<dbReference type="Proteomes" id="UP001304650">
    <property type="component" value="Chromosome"/>
</dbReference>
<keyword evidence="3" id="KW-1003">Cell membrane</keyword>
<evidence type="ECO:0000256" key="7">
    <source>
        <dbReference type="RuleBase" id="RU363032"/>
    </source>
</evidence>
<dbReference type="PANTHER" id="PTHR43744">
    <property type="entry name" value="ABC TRANSPORTER PERMEASE PROTEIN MG189-RELATED-RELATED"/>
    <property type="match status" value="1"/>
</dbReference>
<dbReference type="KEGG" id="proo:MJB10_08260"/>
<keyword evidence="4 7" id="KW-0812">Transmembrane</keyword>
<dbReference type="CDD" id="cd06261">
    <property type="entry name" value="TM_PBP2"/>
    <property type="match status" value="1"/>
</dbReference>
<sequence length="291" mass="32269">MQLKRYLSLSEILIIAFLLALTSLVVLPFLYMFAVSFSSPSESMAGNFYVWPQVWNDDAYRYLFSSTRFVLAIWNTVKLTAMGTVINLILSVTLSYALSKKFLPGRRGMMMLIFFTMLFGGGLIPTYLLVKWLGLVNSLWALILPGATNAFTVMVMKTFFQGLPESLDEAARIDGAGELKILLHVVIPLSMPIIATFSLFFMVSHWNEFFGAIIYLNDTSKWPIQPLLRQMVLVGSSNISAEAAIDEQLAATLGANVKMAAILIAMAPIVAVYPFLQKYFAKGALVGSVKE</sequence>
<protein>
    <submittedName>
        <fullName evidence="9">Carbohydrate ABC transporter permease</fullName>
    </submittedName>
</protein>
<dbReference type="InterPro" id="IPR000515">
    <property type="entry name" value="MetI-like"/>
</dbReference>
<comment type="similarity">
    <text evidence="7">Belongs to the binding-protein-dependent transport system permease family.</text>
</comment>
<evidence type="ECO:0000256" key="6">
    <source>
        <dbReference type="ARBA" id="ARBA00023136"/>
    </source>
</evidence>
<dbReference type="InterPro" id="IPR035906">
    <property type="entry name" value="MetI-like_sf"/>
</dbReference>